<evidence type="ECO:0000256" key="2">
    <source>
        <dbReference type="ARBA" id="ARBA00008520"/>
    </source>
</evidence>
<evidence type="ECO:0000256" key="4">
    <source>
        <dbReference type="ARBA" id="ARBA00022729"/>
    </source>
</evidence>
<dbReference type="InterPro" id="IPR050490">
    <property type="entry name" value="Bact_solute-bd_prot1"/>
</dbReference>
<evidence type="ECO:0000256" key="3">
    <source>
        <dbReference type="ARBA" id="ARBA00022448"/>
    </source>
</evidence>
<dbReference type="NCBIfam" id="TIGR03851">
    <property type="entry name" value="chitin_NgcE"/>
    <property type="match status" value="1"/>
</dbReference>
<comment type="similarity">
    <text evidence="2">Belongs to the bacterial solute-binding protein 1 family.</text>
</comment>
<proteinExistence type="inferred from homology"/>
<dbReference type="AlphaFoldDB" id="A0AB39SJ67"/>
<gene>
    <name evidence="6" type="primary">ngcE</name>
    <name evidence="6" type="ORF">AB5J50_40285</name>
</gene>
<dbReference type="PANTHER" id="PTHR43649">
    <property type="entry name" value="ARABINOSE-BINDING PROTEIN-RELATED"/>
    <property type="match status" value="1"/>
</dbReference>
<evidence type="ECO:0000256" key="5">
    <source>
        <dbReference type="SAM" id="SignalP"/>
    </source>
</evidence>
<dbReference type="RefSeq" id="WP_369263593.1">
    <property type="nucleotide sequence ID" value="NZ_CP163440.1"/>
</dbReference>
<dbReference type="Gene3D" id="3.40.190.10">
    <property type="entry name" value="Periplasmic binding protein-like II"/>
    <property type="match status" value="2"/>
</dbReference>
<dbReference type="InterPro" id="IPR006311">
    <property type="entry name" value="TAT_signal"/>
</dbReference>
<name>A0AB39SJ67_9ACTN</name>
<dbReference type="InterPro" id="IPR006059">
    <property type="entry name" value="SBP"/>
</dbReference>
<accession>A0AB39SJ67</accession>
<dbReference type="Pfam" id="PF01547">
    <property type="entry name" value="SBP_bac_1"/>
    <property type="match status" value="1"/>
</dbReference>
<dbReference type="PROSITE" id="PS51257">
    <property type="entry name" value="PROKAR_LIPOPROTEIN"/>
    <property type="match status" value="1"/>
</dbReference>
<dbReference type="PROSITE" id="PS51318">
    <property type="entry name" value="TAT"/>
    <property type="match status" value="1"/>
</dbReference>
<sequence>MNTQPPKFSRRSLFRATAVAAFAVSGSGLLAACASADGDTDAGSAKGKASATNPFGIDESAPLDVVVFKGGYSDDYAKFDEKLYAKKYPKAKISHSGITEVQTELQPRFVAGNPPDVIDNSGAKKIAMGTLVADGQLAELADLLKAPSADDQDTAVADTILPGALDAATFDGKVMGLPYVFTVNGFWYSQTLFDKHGWTWPTTWDGLTELAAKIKKAGIAPFAYGGTTAPDYFFSPLMALAAKQGGVDVIKAIDNLEANAWQAEPVKAAAAAIAGLASSGYFLKGSEGLDHTQAQTAWVQGKAALYHSGSFIENEMKAITPDGFDMVFGPVPPLSADGALPQSALHATAGEIYVVPAKAKNVRGGKEFLRIMLSKKAASNFTETTHALTVVKGATGDKDFGSTALGSVLKAVTAAGDDLFAFRFTTWYADLLTTLKSEIANLLAGRIDASEFLSKMQAKADAVAADSSITKFKI</sequence>
<comment type="subcellular location">
    <subcellularLocation>
        <location evidence="1">Cell envelope</location>
    </subcellularLocation>
</comment>
<feature type="signal peptide" evidence="5">
    <location>
        <begin position="1"/>
        <end position="31"/>
    </location>
</feature>
<evidence type="ECO:0000313" key="6">
    <source>
        <dbReference type="EMBL" id="XDQ66603.1"/>
    </source>
</evidence>
<dbReference type="EMBL" id="CP163440">
    <property type="protein sequence ID" value="XDQ66603.1"/>
    <property type="molecule type" value="Genomic_DNA"/>
</dbReference>
<evidence type="ECO:0000256" key="1">
    <source>
        <dbReference type="ARBA" id="ARBA00004196"/>
    </source>
</evidence>
<reference evidence="6" key="1">
    <citation type="submission" date="2024-07" db="EMBL/GenBank/DDBJ databases">
        <authorList>
            <person name="Yu S.T."/>
        </authorList>
    </citation>
    <scope>NUCLEOTIDE SEQUENCE</scope>
    <source>
        <strain evidence="6">R35</strain>
    </source>
</reference>
<dbReference type="PANTHER" id="PTHR43649:SF31">
    <property type="entry name" value="SN-GLYCEROL-3-PHOSPHATE-BINDING PERIPLASMIC PROTEIN UGPB"/>
    <property type="match status" value="1"/>
</dbReference>
<keyword evidence="4 5" id="KW-0732">Signal</keyword>
<keyword evidence="3" id="KW-0813">Transport</keyword>
<dbReference type="GO" id="GO:0030313">
    <property type="term" value="C:cell envelope"/>
    <property type="evidence" value="ECO:0007669"/>
    <property type="project" value="UniProtKB-SubCell"/>
</dbReference>
<feature type="chain" id="PRO_5044241643" evidence="5">
    <location>
        <begin position="32"/>
        <end position="474"/>
    </location>
</feature>
<protein>
    <submittedName>
        <fullName evidence="6">N-acetylglucosamine/diacetylchitobiose ABC transporter substrate-binding protein</fullName>
    </submittedName>
</protein>
<dbReference type="SUPFAM" id="SSF53850">
    <property type="entry name" value="Periplasmic binding protein-like II"/>
    <property type="match status" value="1"/>
</dbReference>
<organism evidence="6">
    <name type="scientific">Streptomyces sp. R35</name>
    <dbReference type="NCBI Taxonomy" id="3238630"/>
    <lineage>
        <taxon>Bacteria</taxon>
        <taxon>Bacillati</taxon>
        <taxon>Actinomycetota</taxon>
        <taxon>Actinomycetes</taxon>
        <taxon>Kitasatosporales</taxon>
        <taxon>Streptomycetaceae</taxon>
        <taxon>Streptomyces</taxon>
    </lineage>
</organism>
<dbReference type="InterPro" id="IPR022386">
    <property type="entry name" value="Chitin_NgcE"/>
</dbReference>